<evidence type="ECO:0000256" key="6">
    <source>
        <dbReference type="ARBA" id="ARBA00023136"/>
    </source>
</evidence>
<keyword evidence="3 7" id="KW-0812">Transmembrane</keyword>
<comment type="similarity">
    <text evidence="2">Belongs to the DsbD family.</text>
</comment>
<evidence type="ECO:0000313" key="10">
    <source>
        <dbReference type="Proteomes" id="UP000265560"/>
    </source>
</evidence>
<feature type="transmembrane region" description="Helical" evidence="7">
    <location>
        <begin position="132"/>
        <end position="154"/>
    </location>
</feature>
<evidence type="ECO:0000256" key="5">
    <source>
        <dbReference type="ARBA" id="ARBA00022989"/>
    </source>
</evidence>
<dbReference type="Pfam" id="PF02683">
    <property type="entry name" value="DsbD_TM"/>
    <property type="match status" value="1"/>
</dbReference>
<feature type="transmembrane region" description="Helical" evidence="7">
    <location>
        <begin position="209"/>
        <end position="237"/>
    </location>
</feature>
<keyword evidence="6 7" id="KW-0472">Membrane</keyword>
<dbReference type="RefSeq" id="WP_119894295.1">
    <property type="nucleotide sequence ID" value="NZ_CP032419.1"/>
</dbReference>
<dbReference type="EMBL" id="CP032419">
    <property type="protein sequence ID" value="AYC33640.1"/>
    <property type="molecule type" value="Genomic_DNA"/>
</dbReference>
<dbReference type="KEGG" id="pcav:D3880_15305"/>
<dbReference type="PANTHER" id="PTHR31272">
    <property type="entry name" value="CYTOCHROME C-TYPE BIOGENESIS PROTEIN HI_1454-RELATED"/>
    <property type="match status" value="1"/>
</dbReference>
<dbReference type="PANTHER" id="PTHR31272:SF4">
    <property type="entry name" value="CYTOCHROME C-TYPE BIOGENESIS PROTEIN HI_1454-RELATED"/>
    <property type="match status" value="1"/>
</dbReference>
<name>A0A385Z528_9PSED</name>
<dbReference type="OrthoDB" id="9811352at2"/>
<feature type="transmembrane region" description="Helical" evidence="7">
    <location>
        <begin position="93"/>
        <end position="111"/>
    </location>
</feature>
<reference evidence="10" key="1">
    <citation type="submission" date="2018-09" db="EMBL/GenBank/DDBJ databases">
        <authorList>
            <person name="Zhu H."/>
        </authorList>
    </citation>
    <scope>NUCLEOTIDE SEQUENCE [LARGE SCALE GENOMIC DNA]</scope>
    <source>
        <strain evidence="10">K2W31S-8</strain>
    </source>
</reference>
<dbReference type="InterPro" id="IPR051790">
    <property type="entry name" value="Cytochrome_c-biogenesis_DsbD"/>
</dbReference>
<protein>
    <submittedName>
        <fullName evidence="9">Cytochrome c biogenesis protein CcdA</fullName>
    </submittedName>
</protein>
<feature type="transmembrane region" description="Helical" evidence="7">
    <location>
        <begin position="6"/>
        <end position="32"/>
    </location>
</feature>
<organism evidence="9 10">
    <name type="scientific">Pseudomonas cavernae</name>
    <dbReference type="NCBI Taxonomy" id="2320867"/>
    <lineage>
        <taxon>Bacteria</taxon>
        <taxon>Pseudomonadati</taxon>
        <taxon>Pseudomonadota</taxon>
        <taxon>Gammaproteobacteria</taxon>
        <taxon>Pseudomonadales</taxon>
        <taxon>Pseudomonadaceae</taxon>
        <taxon>Pseudomonas</taxon>
    </lineage>
</organism>
<evidence type="ECO:0000256" key="2">
    <source>
        <dbReference type="ARBA" id="ARBA00006143"/>
    </source>
</evidence>
<keyword evidence="4" id="KW-0201">Cytochrome c-type biogenesis</keyword>
<evidence type="ECO:0000256" key="4">
    <source>
        <dbReference type="ARBA" id="ARBA00022748"/>
    </source>
</evidence>
<dbReference type="InterPro" id="IPR003834">
    <property type="entry name" value="Cyt_c_assmbl_TM_dom"/>
</dbReference>
<dbReference type="GO" id="GO:0016020">
    <property type="term" value="C:membrane"/>
    <property type="evidence" value="ECO:0007669"/>
    <property type="project" value="UniProtKB-SubCell"/>
</dbReference>
<sequence length="247" mass="26337">MSLGDIGILSAFAAGMISFLSPCVLPLVPGYLSYVAGRSVDELQVLASRRERLAVLAMSLSFVLGFATVFIALGASATAISRLLLAYRQETNLIGGVIVIAFGLFITGLIRPRWLQMDVRFVHRLKSTGGPLAAYVLGVAFAFGWTPCIGPILGSILTLSASQGSTGANGITLLSIYSLGLGLPFLLTALFTNHFLAHLKRLRRWSRTIHLAAGIVLILMGVAMVTGQLTAFAYWLLELFPALGRIG</sequence>
<accession>A0A385Z528</accession>
<keyword evidence="5 7" id="KW-1133">Transmembrane helix</keyword>
<dbReference type="Proteomes" id="UP000265560">
    <property type="component" value="Chromosome"/>
</dbReference>
<evidence type="ECO:0000256" key="1">
    <source>
        <dbReference type="ARBA" id="ARBA00004141"/>
    </source>
</evidence>
<keyword evidence="10" id="KW-1185">Reference proteome</keyword>
<evidence type="ECO:0000256" key="3">
    <source>
        <dbReference type="ARBA" id="ARBA00022692"/>
    </source>
</evidence>
<evidence type="ECO:0000259" key="8">
    <source>
        <dbReference type="Pfam" id="PF02683"/>
    </source>
</evidence>
<proteinExistence type="inferred from homology"/>
<gene>
    <name evidence="9" type="ORF">D3880_15305</name>
</gene>
<evidence type="ECO:0000313" key="9">
    <source>
        <dbReference type="EMBL" id="AYC33640.1"/>
    </source>
</evidence>
<evidence type="ECO:0000256" key="7">
    <source>
        <dbReference type="SAM" id="Phobius"/>
    </source>
</evidence>
<feature type="transmembrane region" description="Helical" evidence="7">
    <location>
        <begin position="174"/>
        <end position="197"/>
    </location>
</feature>
<feature type="domain" description="Cytochrome C biogenesis protein transmembrane" evidence="8">
    <location>
        <begin position="8"/>
        <end position="226"/>
    </location>
</feature>
<comment type="subcellular location">
    <subcellularLocation>
        <location evidence="1">Membrane</location>
        <topology evidence="1">Multi-pass membrane protein</topology>
    </subcellularLocation>
</comment>
<dbReference type="AlphaFoldDB" id="A0A385Z528"/>
<dbReference type="GO" id="GO:0017004">
    <property type="term" value="P:cytochrome complex assembly"/>
    <property type="evidence" value="ECO:0007669"/>
    <property type="project" value="UniProtKB-KW"/>
</dbReference>
<feature type="transmembrane region" description="Helical" evidence="7">
    <location>
        <begin position="53"/>
        <end position="73"/>
    </location>
</feature>